<dbReference type="InterPro" id="IPR024638">
    <property type="entry name" value="Ctk3_N"/>
</dbReference>
<reference evidence="3 4" key="1">
    <citation type="journal article" date="2016" name="Mol. Biol. Evol.">
        <title>Comparative Genomics of Early-Diverging Mushroom-Forming Fungi Provides Insights into the Origins of Lignocellulose Decay Capabilities.</title>
        <authorList>
            <person name="Nagy L.G."/>
            <person name="Riley R."/>
            <person name="Tritt A."/>
            <person name="Adam C."/>
            <person name="Daum C."/>
            <person name="Floudas D."/>
            <person name="Sun H."/>
            <person name="Yadav J.S."/>
            <person name="Pangilinan J."/>
            <person name="Larsson K.H."/>
            <person name="Matsuura K."/>
            <person name="Barry K."/>
            <person name="Labutti K."/>
            <person name="Kuo R."/>
            <person name="Ohm R.A."/>
            <person name="Bhattacharya S.S."/>
            <person name="Shirouzu T."/>
            <person name="Yoshinaga Y."/>
            <person name="Martin F.M."/>
            <person name="Grigoriev I.V."/>
            <person name="Hibbett D.S."/>
        </authorList>
    </citation>
    <scope>NUCLEOTIDE SEQUENCE [LARGE SCALE GENOMIC DNA]</scope>
    <source>
        <strain evidence="3 4">CBS 109695</strain>
    </source>
</reference>
<dbReference type="Gene3D" id="1.25.40.90">
    <property type="match status" value="1"/>
</dbReference>
<dbReference type="GO" id="GO:0045943">
    <property type="term" value="P:positive regulation of transcription by RNA polymerase I"/>
    <property type="evidence" value="ECO:0007669"/>
    <property type="project" value="TreeGrafter"/>
</dbReference>
<feature type="domain" description="CID" evidence="2">
    <location>
        <begin position="2"/>
        <end position="151"/>
    </location>
</feature>
<evidence type="ECO:0000256" key="1">
    <source>
        <dbReference type="SAM" id="MobiDB-lite"/>
    </source>
</evidence>
<feature type="compositionally biased region" description="Low complexity" evidence="1">
    <location>
        <begin position="151"/>
        <end position="165"/>
    </location>
</feature>
<feature type="region of interest" description="Disordered" evidence="1">
    <location>
        <begin position="151"/>
        <end position="170"/>
    </location>
</feature>
<evidence type="ECO:0000259" key="2">
    <source>
        <dbReference type="PROSITE" id="PS51391"/>
    </source>
</evidence>
<dbReference type="AlphaFoldDB" id="A0A166E905"/>
<dbReference type="InterPro" id="IPR008942">
    <property type="entry name" value="ENTH_VHS"/>
</dbReference>
<dbReference type="Pfam" id="PF12243">
    <property type="entry name" value="CTK3"/>
    <property type="match status" value="1"/>
</dbReference>
<evidence type="ECO:0000313" key="4">
    <source>
        <dbReference type="Proteomes" id="UP000076532"/>
    </source>
</evidence>
<dbReference type="STRING" id="436010.A0A166E905"/>
<feature type="compositionally biased region" description="Acidic residues" evidence="1">
    <location>
        <begin position="231"/>
        <end position="245"/>
    </location>
</feature>
<dbReference type="Pfam" id="PF12350">
    <property type="entry name" value="CTK3_C"/>
    <property type="match status" value="1"/>
</dbReference>
<dbReference type="EMBL" id="KV417603">
    <property type="protein sequence ID" value="KZP15523.1"/>
    <property type="molecule type" value="Genomic_DNA"/>
</dbReference>
<dbReference type="InterPro" id="IPR024637">
    <property type="entry name" value="Ctk3_C"/>
</dbReference>
<dbReference type="Proteomes" id="UP000076532">
    <property type="component" value="Unassembled WGS sequence"/>
</dbReference>
<feature type="region of interest" description="Disordered" evidence="1">
    <location>
        <begin position="231"/>
        <end position="270"/>
    </location>
</feature>
<gene>
    <name evidence="3" type="ORF">FIBSPDRAFT_750003</name>
</gene>
<keyword evidence="4" id="KW-1185">Reference proteome</keyword>
<dbReference type="PROSITE" id="PS51391">
    <property type="entry name" value="CID"/>
    <property type="match status" value="1"/>
</dbReference>
<accession>A0A166E905</accession>
<dbReference type="InterPro" id="IPR006569">
    <property type="entry name" value="CID_dom"/>
</dbReference>
<dbReference type="PANTHER" id="PTHR28291">
    <property type="entry name" value="CTD KINASE SUBUNIT GAMMA"/>
    <property type="match status" value="1"/>
</dbReference>
<dbReference type="OrthoDB" id="21266at2759"/>
<dbReference type="InterPro" id="IPR042326">
    <property type="entry name" value="Ctk3"/>
</dbReference>
<organism evidence="3 4">
    <name type="scientific">Athelia psychrophila</name>
    <dbReference type="NCBI Taxonomy" id="1759441"/>
    <lineage>
        <taxon>Eukaryota</taxon>
        <taxon>Fungi</taxon>
        <taxon>Dikarya</taxon>
        <taxon>Basidiomycota</taxon>
        <taxon>Agaricomycotina</taxon>
        <taxon>Agaricomycetes</taxon>
        <taxon>Agaricomycetidae</taxon>
        <taxon>Atheliales</taxon>
        <taxon>Atheliaceae</taxon>
        <taxon>Athelia</taxon>
    </lineage>
</organism>
<name>A0A166E905_9AGAM</name>
<evidence type="ECO:0000313" key="3">
    <source>
        <dbReference type="EMBL" id="KZP15523.1"/>
    </source>
</evidence>
<sequence>MDPFEVRMQFLTHLRKLNASQQSIQKVVGYALKYFSRCGEDLWDCIVEECQKGSINNRINIFYFLDSLCETCLLAKAHSIGSDSQPGNGTSFYVDFMARDLRAIVECVVPEGRHGLPNLTSTKQILENWRIKRIIDPQKIDDVMTALNSRTTTLDSSSSTQSHSLSRNDVFKRIEEDRERHKRLRERRWVQPIMHNPSTYLPAQLASFMPMTDDGDGDDELTIDIEFENEWEATSDWNEDDDEAAREENDLCFAGGTGPNDDGAAPMDLS</sequence>
<dbReference type="GO" id="GO:0070692">
    <property type="term" value="C:CTDK-1 complex"/>
    <property type="evidence" value="ECO:0007669"/>
    <property type="project" value="InterPro"/>
</dbReference>
<dbReference type="PANTHER" id="PTHR28291:SF1">
    <property type="entry name" value="CTD KINASE SUBUNIT GAMMA"/>
    <property type="match status" value="1"/>
</dbReference>
<protein>
    <recommendedName>
        <fullName evidence="2">CID domain-containing protein</fullName>
    </recommendedName>
</protein>
<proteinExistence type="predicted"/>
<dbReference type="GO" id="GO:0032786">
    <property type="term" value="P:positive regulation of DNA-templated transcription, elongation"/>
    <property type="evidence" value="ECO:0007669"/>
    <property type="project" value="InterPro"/>
</dbReference>